<dbReference type="AlphaFoldDB" id="A0A642UNH2"/>
<dbReference type="InterPro" id="IPR046351">
    <property type="entry name" value="UTP4"/>
</dbReference>
<dbReference type="Proteomes" id="UP000761534">
    <property type="component" value="Unassembled WGS sequence"/>
</dbReference>
<evidence type="ECO:0000313" key="2">
    <source>
        <dbReference type="Proteomes" id="UP000761534"/>
    </source>
</evidence>
<protein>
    <recommendedName>
        <fullName evidence="3">Anaphase-promoting complex subunit 4 WD40 domain-containing protein</fullName>
    </recommendedName>
</protein>
<keyword evidence="2" id="KW-1185">Reference proteome</keyword>
<dbReference type="OrthoDB" id="8883818at2759"/>
<dbReference type="SUPFAM" id="SSF50978">
    <property type="entry name" value="WD40 repeat-like"/>
    <property type="match status" value="1"/>
</dbReference>
<gene>
    <name evidence="1" type="ORF">TRICI_006484</name>
</gene>
<dbReference type="PANTHER" id="PTHR44163:SF1">
    <property type="entry name" value="U3 SMALL NUCLEOLAR RNA-ASSOCIATED PROTEIN 4 HOMOLOG"/>
    <property type="match status" value="1"/>
</dbReference>
<dbReference type="GO" id="GO:0000462">
    <property type="term" value="P:maturation of SSU-rRNA from tricistronic rRNA transcript (SSU-rRNA, 5.8S rRNA, LSU-rRNA)"/>
    <property type="evidence" value="ECO:0007669"/>
    <property type="project" value="InterPro"/>
</dbReference>
<comment type="caution">
    <text evidence="1">The sequence shown here is derived from an EMBL/GenBank/DDBJ whole genome shotgun (WGS) entry which is preliminary data.</text>
</comment>
<dbReference type="InterPro" id="IPR001680">
    <property type="entry name" value="WD40_rpt"/>
</dbReference>
<dbReference type="VEuPathDB" id="FungiDB:TRICI_006484"/>
<reference evidence="1" key="1">
    <citation type="journal article" date="2019" name="G3 (Bethesda)">
        <title>Genome Assemblies of Two Rare Opportunistic Yeast Pathogens: Diutina rugosa (syn. Candida rugosa) and Trichomonascus ciferrii (syn. Candida ciferrii).</title>
        <authorList>
            <person name="Mixao V."/>
            <person name="Saus E."/>
            <person name="Hansen A.P."/>
            <person name="Lass-Florl C."/>
            <person name="Gabaldon T."/>
        </authorList>
    </citation>
    <scope>NUCLEOTIDE SEQUENCE</scope>
    <source>
        <strain evidence="1">CBS 4856</strain>
    </source>
</reference>
<dbReference type="GO" id="GO:0034455">
    <property type="term" value="C:t-UTP complex"/>
    <property type="evidence" value="ECO:0007669"/>
    <property type="project" value="TreeGrafter"/>
</dbReference>
<dbReference type="PANTHER" id="PTHR44163">
    <property type="entry name" value="U3 SMALL NUCLEOLAR RNA-ASSOCIATED PROTEIN 4 HOMOLOG"/>
    <property type="match status" value="1"/>
</dbReference>
<evidence type="ECO:0008006" key="3">
    <source>
        <dbReference type="Google" id="ProtNLM"/>
    </source>
</evidence>
<proteinExistence type="predicted"/>
<dbReference type="GO" id="GO:0003723">
    <property type="term" value="F:RNA binding"/>
    <property type="evidence" value="ECO:0007669"/>
    <property type="project" value="TreeGrafter"/>
</dbReference>
<dbReference type="InterPro" id="IPR015943">
    <property type="entry name" value="WD40/YVTN_repeat-like_dom_sf"/>
</dbReference>
<organism evidence="1 2">
    <name type="scientific">Trichomonascus ciferrii</name>
    <dbReference type="NCBI Taxonomy" id="44093"/>
    <lineage>
        <taxon>Eukaryota</taxon>
        <taxon>Fungi</taxon>
        <taxon>Dikarya</taxon>
        <taxon>Ascomycota</taxon>
        <taxon>Saccharomycotina</taxon>
        <taxon>Dipodascomycetes</taxon>
        <taxon>Dipodascales</taxon>
        <taxon>Trichomonascaceae</taxon>
        <taxon>Trichomonascus</taxon>
        <taxon>Trichomonascus ciferrii complex</taxon>
    </lineage>
</organism>
<dbReference type="SMART" id="SM00320">
    <property type="entry name" value="WD40"/>
    <property type="match status" value="8"/>
</dbReference>
<dbReference type="InterPro" id="IPR036322">
    <property type="entry name" value="WD40_repeat_dom_sf"/>
</dbReference>
<dbReference type="Gene3D" id="2.130.10.10">
    <property type="entry name" value="YVTN repeat-like/Quinoprotein amine dehydrogenase"/>
    <property type="match status" value="2"/>
</dbReference>
<accession>A0A642UNH2</accession>
<sequence>MNIHRCRFVDYTPHSITSLKFSSPSTTEIAPRDLRLAVGRSNGDIEIWNPRWSWIHEMTLKGGRGRSIEGLAWSTSEEGALRLFSIGGSTSITEWNLKTGLPLANHDCNSGVIWSLSASDDGTKLAVGCDNGSVVIVDVSGGPGVMEHLKILQPNNARVMCVTWKGKDQVVGGCSDARIRVWSTKSENNGRIVHTMKVDKAQKEDTLVWSVQVLKKSKQIISGDSTGSVKFWDGNNFSLLQSFKVHEADVLCLASDMRGETIFSAGVDRKVVCYKMIDSKLKRWANVSNRLLHAQDIRAMASFEAKGASFLVSGGVERTLVINSVKEFNDGMFRKIPITRHRPCVSVAAEPRLVMMWSDQAVKIWKIDQYVEPDEENEENKGKRLVAKITLANEENITHAALSKSGSLLAVATLAETKIFNLSADENDSLNVDKSEDDCMALANEGAVLTRFTPDEKSLILINPGSEAIVYNLESRELDELELPDPDSIKIRSKLGFAKNVVQLALSDDGTRLATARLCGSIDIFDFKKMKHLGTITRVNSPPTALKFTSDNTLVLVTAEIKVLEFNLDKMGLTEWSKRNSDLLPQELISLVDKCCGIFYDPSSSKRIWLWGANWLCFVDLSVNIATERVPKRKLDKLGVPIDKEQMPDRQNLKRQLDLTRSQANGSASSTSTKPFWITHKYRPMLIADSFGEGELVVVERPPFHIPLPPAFWSNHKIRM</sequence>
<dbReference type="Pfam" id="PF00400">
    <property type="entry name" value="WD40"/>
    <property type="match status" value="2"/>
</dbReference>
<evidence type="ECO:0000313" key="1">
    <source>
        <dbReference type="EMBL" id="KAA8898667.1"/>
    </source>
</evidence>
<dbReference type="GO" id="GO:0032040">
    <property type="term" value="C:small-subunit processome"/>
    <property type="evidence" value="ECO:0007669"/>
    <property type="project" value="TreeGrafter"/>
</dbReference>
<dbReference type="GO" id="GO:0030686">
    <property type="term" value="C:90S preribosome"/>
    <property type="evidence" value="ECO:0007669"/>
    <property type="project" value="InterPro"/>
</dbReference>
<dbReference type="SUPFAM" id="SSF82171">
    <property type="entry name" value="DPP6 N-terminal domain-like"/>
    <property type="match status" value="1"/>
</dbReference>
<dbReference type="EMBL" id="SWFS01000539">
    <property type="protein sequence ID" value="KAA8898667.1"/>
    <property type="molecule type" value="Genomic_DNA"/>
</dbReference>
<name>A0A642UNH2_9ASCO</name>